<protein>
    <submittedName>
        <fullName evidence="4">Uncharacterized protein</fullName>
    </submittedName>
</protein>
<feature type="transmembrane region" description="Helical" evidence="3">
    <location>
        <begin position="29"/>
        <end position="51"/>
    </location>
</feature>
<keyword evidence="3" id="KW-0812">Transmembrane</keyword>
<reference evidence="4 5" key="1">
    <citation type="submission" date="2020-07" db="EMBL/GenBank/DDBJ databases">
        <title>Sequencing the genomes of 1000 actinobacteria strains.</title>
        <authorList>
            <person name="Klenk H.-P."/>
        </authorList>
    </citation>
    <scope>NUCLEOTIDE SEQUENCE [LARGE SCALE GENOMIC DNA]</scope>
    <source>
        <strain evidence="4 5">DSM 43461</strain>
    </source>
</reference>
<feature type="region of interest" description="Disordered" evidence="2">
    <location>
        <begin position="498"/>
        <end position="526"/>
    </location>
</feature>
<dbReference type="EMBL" id="JACCBT010000001">
    <property type="protein sequence ID" value="NYE11434.1"/>
    <property type="molecule type" value="Genomic_DNA"/>
</dbReference>
<keyword evidence="5" id="KW-1185">Reference proteome</keyword>
<gene>
    <name evidence="4" type="ORF">BJ999_001730</name>
</gene>
<feature type="transmembrane region" description="Helical" evidence="3">
    <location>
        <begin position="280"/>
        <end position="302"/>
    </location>
</feature>
<evidence type="ECO:0000256" key="3">
    <source>
        <dbReference type="SAM" id="Phobius"/>
    </source>
</evidence>
<feature type="transmembrane region" description="Helical" evidence="3">
    <location>
        <begin position="167"/>
        <end position="190"/>
    </location>
</feature>
<dbReference type="Proteomes" id="UP000591272">
    <property type="component" value="Unassembled WGS sequence"/>
</dbReference>
<keyword evidence="3" id="KW-0472">Membrane</keyword>
<comment type="caution">
    <text evidence="4">The sequence shown here is derived from an EMBL/GenBank/DDBJ whole genome shotgun (WGS) entry which is preliminary data.</text>
</comment>
<accession>A0A7Y9G7J3</accession>
<evidence type="ECO:0000256" key="2">
    <source>
        <dbReference type="SAM" id="MobiDB-lite"/>
    </source>
</evidence>
<feature type="compositionally biased region" description="Polar residues" evidence="2">
    <location>
        <begin position="516"/>
        <end position="526"/>
    </location>
</feature>
<evidence type="ECO:0000313" key="4">
    <source>
        <dbReference type="EMBL" id="NYE11434.1"/>
    </source>
</evidence>
<feature type="coiled-coil region" evidence="1">
    <location>
        <begin position="387"/>
        <end position="414"/>
    </location>
</feature>
<sequence>MLIPSLVLLGSMFSQGVGGALTTSATVALASAALIVLVGAPFLGAYSAWTYRKHGLSMLRMGTRGEERTRIFESLGGGFTVDAAILRWVFVVVIGLTSLGINIGIAEADRSIGTGPRTAIMTLGTLLAGVTVYVVNRHWNQLVMRVVLLGGVVFAVALFSSDGHIELAGLVWAAVVGLHMFMVQKALTAFGTEAFDAETNKQLSQRYRDIGMTLANGITFFLILGYAGWKDALPTPDKFEGAPLPLWILYLAIPATVMVLPVLGMNWARNRLDEGGQAMLTSTAPVWGALAALMLASFGWVNPPTLDSAQWVGIGVVVLAALGAGLDASTRAKWEARLAQRENELAIAWREVESANTDRGNAIDARDEANRQARAATTARDTAVSQFNEVDVKLREEIAQRERLQAELDALKAEAQPPAANGVKSVEYVEATGLVGTPDGEIRLGFAGGLTVETGDGLVIEGKGVHGATVGSDGRFRGDRVARGTVTCGGREFQFRDGEAVQADPDGNYRIERVSYGSSTGAQSAE</sequence>
<evidence type="ECO:0000256" key="1">
    <source>
        <dbReference type="SAM" id="Coils"/>
    </source>
</evidence>
<dbReference type="AlphaFoldDB" id="A0A7Y9G7J3"/>
<feature type="transmembrane region" description="Helical" evidence="3">
    <location>
        <begin position="210"/>
        <end position="227"/>
    </location>
</feature>
<name>A0A7Y9G7J3_9ACTN</name>
<organism evidence="4 5">
    <name type="scientific">Actinomadura citrea</name>
    <dbReference type="NCBI Taxonomy" id="46158"/>
    <lineage>
        <taxon>Bacteria</taxon>
        <taxon>Bacillati</taxon>
        <taxon>Actinomycetota</taxon>
        <taxon>Actinomycetes</taxon>
        <taxon>Streptosporangiales</taxon>
        <taxon>Thermomonosporaceae</taxon>
        <taxon>Actinomadura</taxon>
    </lineage>
</organism>
<keyword evidence="3" id="KW-1133">Transmembrane helix</keyword>
<proteinExistence type="predicted"/>
<feature type="transmembrane region" description="Helical" evidence="3">
    <location>
        <begin position="308"/>
        <end position="328"/>
    </location>
</feature>
<feature type="transmembrane region" description="Helical" evidence="3">
    <location>
        <begin position="142"/>
        <end position="161"/>
    </location>
</feature>
<feature type="transmembrane region" description="Helical" evidence="3">
    <location>
        <begin position="247"/>
        <end position="268"/>
    </location>
</feature>
<dbReference type="RefSeq" id="WP_179832808.1">
    <property type="nucleotide sequence ID" value="NZ_BMRD01000007.1"/>
</dbReference>
<feature type="transmembrane region" description="Helical" evidence="3">
    <location>
        <begin position="85"/>
        <end position="106"/>
    </location>
</feature>
<keyword evidence="1" id="KW-0175">Coiled coil</keyword>
<evidence type="ECO:0000313" key="5">
    <source>
        <dbReference type="Proteomes" id="UP000591272"/>
    </source>
</evidence>
<feature type="transmembrane region" description="Helical" evidence="3">
    <location>
        <begin position="118"/>
        <end position="135"/>
    </location>
</feature>